<name>A0A1Q5UJV1_9EURO</name>
<reference evidence="2 3" key="1">
    <citation type="submission" date="2016-10" db="EMBL/GenBank/DDBJ databases">
        <title>Genome sequence of the ascomycete fungus Penicillium subrubescens.</title>
        <authorList>
            <person name="De Vries R.P."/>
            <person name="Peng M."/>
            <person name="Dilokpimol A."/>
            <person name="Hilden K."/>
            <person name="Makela M.R."/>
            <person name="Grigoriev I."/>
            <person name="Riley R."/>
            <person name="Granchi Z."/>
        </authorList>
    </citation>
    <scope>NUCLEOTIDE SEQUENCE [LARGE SCALE GENOMIC DNA]</scope>
    <source>
        <strain evidence="2 3">CBS 132785</strain>
    </source>
</reference>
<evidence type="ECO:0000313" key="2">
    <source>
        <dbReference type="EMBL" id="OKP12719.1"/>
    </source>
</evidence>
<sequence length="70" mass="7644">MGHLELIPWHNGPKKDERAKIQHRLNRGVERIMSCLDFGMVQAIPVQGTSSNKTSEGLVGSKAATSANDE</sequence>
<evidence type="ECO:0000313" key="3">
    <source>
        <dbReference type="Proteomes" id="UP000186955"/>
    </source>
</evidence>
<organism evidence="2 3">
    <name type="scientific">Penicillium subrubescens</name>
    <dbReference type="NCBI Taxonomy" id="1316194"/>
    <lineage>
        <taxon>Eukaryota</taxon>
        <taxon>Fungi</taxon>
        <taxon>Dikarya</taxon>
        <taxon>Ascomycota</taxon>
        <taxon>Pezizomycotina</taxon>
        <taxon>Eurotiomycetes</taxon>
        <taxon>Eurotiomycetidae</taxon>
        <taxon>Eurotiales</taxon>
        <taxon>Aspergillaceae</taxon>
        <taxon>Penicillium</taxon>
    </lineage>
</organism>
<accession>A0A1Q5UJV1</accession>
<protein>
    <submittedName>
        <fullName evidence="2">Uncharacterized protein</fullName>
    </submittedName>
</protein>
<keyword evidence="3" id="KW-1185">Reference proteome</keyword>
<comment type="caution">
    <text evidence="2">The sequence shown here is derived from an EMBL/GenBank/DDBJ whole genome shotgun (WGS) entry which is preliminary data.</text>
</comment>
<feature type="region of interest" description="Disordered" evidence="1">
    <location>
        <begin position="47"/>
        <end position="70"/>
    </location>
</feature>
<dbReference type="Proteomes" id="UP000186955">
    <property type="component" value="Unassembled WGS sequence"/>
</dbReference>
<proteinExistence type="predicted"/>
<gene>
    <name evidence="2" type="ORF">PENSUB_1659</name>
</gene>
<dbReference type="AlphaFoldDB" id="A0A1Q5UJV1"/>
<dbReference type="EMBL" id="MNBE01000182">
    <property type="protein sequence ID" value="OKP12719.1"/>
    <property type="molecule type" value="Genomic_DNA"/>
</dbReference>
<evidence type="ECO:0000256" key="1">
    <source>
        <dbReference type="SAM" id="MobiDB-lite"/>
    </source>
</evidence>